<feature type="compositionally biased region" description="Basic and acidic residues" evidence="1">
    <location>
        <begin position="58"/>
        <end position="70"/>
    </location>
</feature>
<organism evidence="2 3">
    <name type="scientific">Trifolium medium</name>
    <dbReference type="NCBI Taxonomy" id="97028"/>
    <lineage>
        <taxon>Eukaryota</taxon>
        <taxon>Viridiplantae</taxon>
        <taxon>Streptophyta</taxon>
        <taxon>Embryophyta</taxon>
        <taxon>Tracheophyta</taxon>
        <taxon>Spermatophyta</taxon>
        <taxon>Magnoliopsida</taxon>
        <taxon>eudicotyledons</taxon>
        <taxon>Gunneridae</taxon>
        <taxon>Pentapetalae</taxon>
        <taxon>rosids</taxon>
        <taxon>fabids</taxon>
        <taxon>Fabales</taxon>
        <taxon>Fabaceae</taxon>
        <taxon>Papilionoideae</taxon>
        <taxon>50 kb inversion clade</taxon>
        <taxon>NPAAA clade</taxon>
        <taxon>Hologalegina</taxon>
        <taxon>IRL clade</taxon>
        <taxon>Trifolieae</taxon>
        <taxon>Trifolium</taxon>
    </lineage>
</organism>
<evidence type="ECO:0000313" key="3">
    <source>
        <dbReference type="Proteomes" id="UP000265520"/>
    </source>
</evidence>
<evidence type="ECO:0000313" key="2">
    <source>
        <dbReference type="EMBL" id="MCI56307.1"/>
    </source>
</evidence>
<dbReference type="AlphaFoldDB" id="A0A392T7C7"/>
<keyword evidence="3" id="KW-1185">Reference proteome</keyword>
<dbReference type="GO" id="GO:0016301">
    <property type="term" value="F:kinase activity"/>
    <property type="evidence" value="ECO:0007669"/>
    <property type="project" value="UniProtKB-KW"/>
</dbReference>
<accession>A0A392T7C7</accession>
<feature type="non-terminal residue" evidence="2">
    <location>
        <position position="70"/>
    </location>
</feature>
<reference evidence="2 3" key="1">
    <citation type="journal article" date="2018" name="Front. Plant Sci.">
        <title>Red Clover (Trifolium pratense) and Zigzag Clover (T. medium) - A Picture of Genomic Similarities and Differences.</title>
        <authorList>
            <person name="Dluhosova J."/>
            <person name="Istvanek J."/>
            <person name="Nedelnik J."/>
            <person name="Repkova J."/>
        </authorList>
    </citation>
    <scope>NUCLEOTIDE SEQUENCE [LARGE SCALE GENOMIC DNA]</scope>
    <source>
        <strain evidence="3">cv. 10/8</strain>
        <tissue evidence="2">Leaf</tissue>
    </source>
</reference>
<name>A0A392T7C7_9FABA</name>
<feature type="compositionally biased region" description="Basic and acidic residues" evidence="1">
    <location>
        <begin position="37"/>
        <end position="46"/>
    </location>
</feature>
<keyword evidence="2" id="KW-0418">Kinase</keyword>
<protein>
    <submittedName>
        <fullName evidence="2">Mitogen-activated protein kinase-binding protein 1-like</fullName>
    </submittedName>
</protein>
<dbReference type="EMBL" id="LXQA010510234">
    <property type="protein sequence ID" value="MCI56307.1"/>
    <property type="molecule type" value="Genomic_DNA"/>
</dbReference>
<feature type="region of interest" description="Disordered" evidence="1">
    <location>
        <begin position="34"/>
        <end position="70"/>
    </location>
</feature>
<sequence>MKSRNSSVRKFSARYTVKWDYAGDYKKLFSSPVRNMTDSKRSKEEAATDNISENRSLQVKEIEARNSCEQ</sequence>
<dbReference type="Proteomes" id="UP000265520">
    <property type="component" value="Unassembled WGS sequence"/>
</dbReference>
<comment type="caution">
    <text evidence="2">The sequence shown here is derived from an EMBL/GenBank/DDBJ whole genome shotgun (WGS) entry which is preliminary data.</text>
</comment>
<evidence type="ECO:0000256" key="1">
    <source>
        <dbReference type="SAM" id="MobiDB-lite"/>
    </source>
</evidence>
<proteinExistence type="predicted"/>
<keyword evidence="2" id="KW-0808">Transferase</keyword>